<name>A0ABZ0TDP4_9SPHI</name>
<feature type="transmembrane region" description="Helical" evidence="5">
    <location>
        <begin position="86"/>
        <end position="104"/>
    </location>
</feature>
<keyword evidence="2 5" id="KW-0812">Transmembrane</keyword>
<dbReference type="Pfam" id="PF04932">
    <property type="entry name" value="Wzy_C"/>
    <property type="match status" value="1"/>
</dbReference>
<feature type="transmembrane region" description="Helical" evidence="5">
    <location>
        <begin position="58"/>
        <end position="80"/>
    </location>
</feature>
<dbReference type="PANTHER" id="PTHR37422">
    <property type="entry name" value="TEICHURONIC ACID BIOSYNTHESIS PROTEIN TUAE"/>
    <property type="match status" value="1"/>
</dbReference>
<feature type="transmembrane region" description="Helical" evidence="5">
    <location>
        <begin position="20"/>
        <end position="46"/>
    </location>
</feature>
<evidence type="ECO:0000256" key="3">
    <source>
        <dbReference type="ARBA" id="ARBA00022989"/>
    </source>
</evidence>
<feature type="transmembrane region" description="Helical" evidence="5">
    <location>
        <begin position="163"/>
        <end position="186"/>
    </location>
</feature>
<feature type="transmembrane region" description="Helical" evidence="5">
    <location>
        <begin position="116"/>
        <end position="143"/>
    </location>
</feature>
<evidence type="ECO:0000313" key="7">
    <source>
        <dbReference type="EMBL" id="WPU91331.1"/>
    </source>
</evidence>
<protein>
    <recommendedName>
        <fullName evidence="6">O-antigen ligase-related domain-containing protein</fullName>
    </recommendedName>
</protein>
<feature type="transmembrane region" description="Helical" evidence="5">
    <location>
        <begin position="217"/>
        <end position="234"/>
    </location>
</feature>
<organism evidence="7 8">
    <name type="scientific">Mucilaginibacter sabulilitoris</name>
    <dbReference type="NCBI Taxonomy" id="1173583"/>
    <lineage>
        <taxon>Bacteria</taxon>
        <taxon>Pseudomonadati</taxon>
        <taxon>Bacteroidota</taxon>
        <taxon>Sphingobacteriia</taxon>
        <taxon>Sphingobacteriales</taxon>
        <taxon>Sphingobacteriaceae</taxon>
        <taxon>Mucilaginibacter</taxon>
    </lineage>
</organism>
<dbReference type="PANTHER" id="PTHR37422:SF17">
    <property type="entry name" value="O-ANTIGEN LIGASE"/>
    <property type="match status" value="1"/>
</dbReference>
<dbReference type="Proteomes" id="UP001324380">
    <property type="component" value="Chromosome"/>
</dbReference>
<dbReference type="EMBL" id="CP139558">
    <property type="protein sequence ID" value="WPU91331.1"/>
    <property type="molecule type" value="Genomic_DNA"/>
</dbReference>
<feature type="transmembrane region" description="Helical" evidence="5">
    <location>
        <begin position="339"/>
        <end position="359"/>
    </location>
</feature>
<dbReference type="InterPro" id="IPR007016">
    <property type="entry name" value="O-antigen_ligase-rel_domated"/>
</dbReference>
<gene>
    <name evidence="7" type="ORF">SNE25_18600</name>
</gene>
<feature type="transmembrane region" description="Helical" evidence="5">
    <location>
        <begin position="371"/>
        <end position="390"/>
    </location>
</feature>
<evidence type="ECO:0000313" key="8">
    <source>
        <dbReference type="Proteomes" id="UP001324380"/>
    </source>
</evidence>
<keyword evidence="4 5" id="KW-0472">Membrane</keyword>
<feature type="transmembrane region" description="Helical" evidence="5">
    <location>
        <begin position="241"/>
        <end position="263"/>
    </location>
</feature>
<dbReference type="RefSeq" id="WP_321560497.1">
    <property type="nucleotide sequence ID" value="NZ_CP139558.1"/>
</dbReference>
<proteinExistence type="predicted"/>
<feature type="domain" description="O-antigen ligase-related" evidence="6">
    <location>
        <begin position="201"/>
        <end position="355"/>
    </location>
</feature>
<sequence length="440" mass="50416">MKELLLINDTKVNKISYYHILLLMASLPFDLFYSHIILISFALHTFIHLKKEKLRSLVSLKMLVLPSVLFITIIATIYTINIPAAFSEWTLRIPILVFPILFSLNELDLKKYRSNLLLAFSLICTVTVFFLFFIVLITIKYYHLPLKDIFAEGFTNHNFSGPIKIHASFFSLQLVIALVNLLIILMKGETSPLLKKLYVLSCLILVCGIIQLSSKSILLILFAVVNIVLPYYLLKGKKWRNFVLTGFAISSVIIAGVLSVPIFQERLVKLFREDLTTNKTVPRNSDSRIERWRVATERIKEKPIIGYGSGSEIGLLKDDFYNAKLYSSFLYGLNSHNQYISFALKSGIWGLLIYLLTLIYGFKEATKQRDVIFISFMLVIAFISVTENVLDVDKGVMFYSFFFSFFSFSNIENERVITRQPSPDDYLSTLATKPLPVTSY</sequence>
<evidence type="ECO:0000256" key="1">
    <source>
        <dbReference type="ARBA" id="ARBA00004141"/>
    </source>
</evidence>
<evidence type="ECO:0000256" key="4">
    <source>
        <dbReference type="ARBA" id="ARBA00023136"/>
    </source>
</evidence>
<keyword evidence="8" id="KW-1185">Reference proteome</keyword>
<evidence type="ECO:0000256" key="2">
    <source>
        <dbReference type="ARBA" id="ARBA00022692"/>
    </source>
</evidence>
<evidence type="ECO:0000259" key="6">
    <source>
        <dbReference type="Pfam" id="PF04932"/>
    </source>
</evidence>
<evidence type="ECO:0000256" key="5">
    <source>
        <dbReference type="SAM" id="Phobius"/>
    </source>
</evidence>
<reference evidence="7 8" key="1">
    <citation type="submission" date="2023-11" db="EMBL/GenBank/DDBJ databases">
        <title>Analysis of the Genomes of Mucilaginibacter gossypii cycad 4 and M. sabulilitoris SNA2: microbes with the potential for plant growth promotion.</title>
        <authorList>
            <person name="Hirsch A.M."/>
            <person name="Humm E."/>
            <person name="Rubbi M."/>
            <person name="Del Vecchio G."/>
            <person name="Ha S.M."/>
            <person name="Pellegrini M."/>
            <person name="Gunsalus R.P."/>
        </authorList>
    </citation>
    <scope>NUCLEOTIDE SEQUENCE [LARGE SCALE GENOMIC DNA]</scope>
    <source>
        <strain evidence="7 8">SNA2</strain>
    </source>
</reference>
<keyword evidence="3 5" id="KW-1133">Transmembrane helix</keyword>
<comment type="subcellular location">
    <subcellularLocation>
        <location evidence="1">Membrane</location>
        <topology evidence="1">Multi-pass membrane protein</topology>
    </subcellularLocation>
</comment>
<accession>A0ABZ0TDP4</accession>
<feature type="transmembrane region" description="Helical" evidence="5">
    <location>
        <begin position="193"/>
        <end position="211"/>
    </location>
</feature>
<dbReference type="InterPro" id="IPR051533">
    <property type="entry name" value="WaaL-like"/>
</dbReference>